<accession>A0ABR5MMZ5</accession>
<gene>
    <name evidence="1" type="ORF">AFL42_02385</name>
</gene>
<dbReference type="EMBL" id="LGTK01000004">
    <property type="protein sequence ID" value="KPH78258.1"/>
    <property type="molecule type" value="Genomic_DNA"/>
</dbReference>
<organism evidence="1 2">
    <name type="scientific">Oceanobacillus caeni</name>
    <dbReference type="NCBI Taxonomy" id="405946"/>
    <lineage>
        <taxon>Bacteria</taxon>
        <taxon>Bacillati</taxon>
        <taxon>Bacillota</taxon>
        <taxon>Bacilli</taxon>
        <taxon>Bacillales</taxon>
        <taxon>Bacillaceae</taxon>
        <taxon>Oceanobacillus</taxon>
    </lineage>
</organism>
<sequence>MIPSEWKEYLEEHILLKNEELHLIDINENNGNVDIPVIRRTARTRRTVARLTIGIVTDHTVSPPEKLVKAFSSSKVKKHLTLSDETYDWIRNGWLIREYRFEKDERTLKSEQYRMGYGLFQYQQFIQKQKEEEKKQLIHEWKTRWEETRGTGKVEDGLRLELLDLLENRLQLIANEGQRFLEGQVDKMETVNPSWRFRKQVLFLHFLVALYQIAAIEYHYDWKQIGARYYRKIGGSKEFDSYKKDFIEEAERFLERPLHLLGLASLGTITPIFFSGPMSGKKVTYSYGSVHATTDLAVFTDNFQTSAEVLWLVENRGVLTRMAYEEEFLLDSKSFVLGIDGQLRSAHRQLIGNLVPFVKQVIIWTDVDEAGLTIAKEIFQLTENEQVLTKWVVPPLEIVTDIEEFEIRYKQSIQAGKEEQEQEIGGVRYWKNWIKP</sequence>
<reference evidence="1 2" key="1">
    <citation type="submission" date="2015-07" db="EMBL/GenBank/DDBJ databases">
        <title>High-quality draft genome sequence of Oceanobacillus caeni HM6, a bacillus isolated from a human feces.</title>
        <authorList>
            <person name="Kumar J."/>
            <person name="Verma M.K."/>
            <person name="Pandey R."/>
            <person name="Bhambi M."/>
            <person name="Chauhan N."/>
        </authorList>
    </citation>
    <scope>NUCLEOTIDE SEQUENCE [LARGE SCALE GENOMIC DNA]</scope>
    <source>
        <strain evidence="1 2">HM6</strain>
    </source>
</reference>
<name>A0ABR5MMZ5_9BACI</name>
<dbReference type="RefSeq" id="WP_047185938.1">
    <property type="nucleotide sequence ID" value="NZ_JAHHXM010000018.1"/>
</dbReference>
<evidence type="ECO:0000313" key="1">
    <source>
        <dbReference type="EMBL" id="KPH78258.1"/>
    </source>
</evidence>
<dbReference type="Proteomes" id="UP000037854">
    <property type="component" value="Unassembled WGS sequence"/>
</dbReference>
<protein>
    <recommendedName>
        <fullName evidence="3">DUF2399 domain-containing protein</fullName>
    </recommendedName>
</protein>
<keyword evidence="2" id="KW-1185">Reference proteome</keyword>
<evidence type="ECO:0008006" key="3">
    <source>
        <dbReference type="Google" id="ProtNLM"/>
    </source>
</evidence>
<proteinExistence type="predicted"/>
<dbReference type="CDD" id="cd00188">
    <property type="entry name" value="TOPRIM"/>
    <property type="match status" value="1"/>
</dbReference>
<evidence type="ECO:0000313" key="2">
    <source>
        <dbReference type="Proteomes" id="UP000037854"/>
    </source>
</evidence>
<comment type="caution">
    <text evidence="1">The sequence shown here is derived from an EMBL/GenBank/DDBJ whole genome shotgun (WGS) entry which is preliminary data.</text>
</comment>